<organism evidence="2 3">
    <name type="scientific">Ascosphaera apis ARSEF 7405</name>
    <dbReference type="NCBI Taxonomy" id="392613"/>
    <lineage>
        <taxon>Eukaryota</taxon>
        <taxon>Fungi</taxon>
        <taxon>Dikarya</taxon>
        <taxon>Ascomycota</taxon>
        <taxon>Pezizomycotina</taxon>
        <taxon>Eurotiomycetes</taxon>
        <taxon>Eurotiomycetidae</taxon>
        <taxon>Onygenales</taxon>
        <taxon>Ascosphaeraceae</taxon>
        <taxon>Ascosphaera</taxon>
    </lineage>
</organism>
<feature type="compositionally biased region" description="Polar residues" evidence="1">
    <location>
        <begin position="455"/>
        <end position="465"/>
    </location>
</feature>
<feature type="compositionally biased region" description="Basic residues" evidence="1">
    <location>
        <begin position="392"/>
        <end position="401"/>
    </location>
</feature>
<dbReference type="AlphaFoldDB" id="A0A167XRV7"/>
<feature type="compositionally biased region" description="Basic and acidic residues" evidence="1">
    <location>
        <begin position="420"/>
        <end position="437"/>
    </location>
</feature>
<dbReference type="Proteomes" id="UP000242877">
    <property type="component" value="Unassembled WGS sequence"/>
</dbReference>
<feature type="compositionally biased region" description="Low complexity" evidence="1">
    <location>
        <begin position="214"/>
        <end position="238"/>
    </location>
</feature>
<proteinExistence type="predicted"/>
<feature type="compositionally biased region" description="Low complexity" evidence="1">
    <location>
        <begin position="276"/>
        <end position="293"/>
    </location>
</feature>
<feature type="compositionally biased region" description="Polar residues" evidence="1">
    <location>
        <begin position="490"/>
        <end position="513"/>
    </location>
</feature>
<name>A0A167XRV7_9EURO</name>
<feature type="compositionally biased region" description="Pro residues" evidence="1">
    <location>
        <begin position="243"/>
        <end position="255"/>
    </location>
</feature>
<evidence type="ECO:0000313" key="2">
    <source>
        <dbReference type="EMBL" id="KZZ90395.1"/>
    </source>
</evidence>
<feature type="region of interest" description="Disordered" evidence="1">
    <location>
        <begin position="630"/>
        <end position="668"/>
    </location>
</feature>
<comment type="caution">
    <text evidence="2">The sequence shown here is derived from an EMBL/GenBank/DDBJ whole genome shotgun (WGS) entry which is preliminary data.</text>
</comment>
<dbReference type="OrthoDB" id="25896at2759"/>
<feature type="region of interest" description="Disordered" evidence="1">
    <location>
        <begin position="978"/>
        <end position="1016"/>
    </location>
</feature>
<dbReference type="EMBL" id="AZGZ01000017">
    <property type="protein sequence ID" value="KZZ90395.1"/>
    <property type="molecule type" value="Genomic_DNA"/>
</dbReference>
<feature type="compositionally biased region" description="Basic and acidic residues" evidence="1">
    <location>
        <begin position="300"/>
        <end position="309"/>
    </location>
</feature>
<reference evidence="2 3" key="1">
    <citation type="journal article" date="2016" name="Genome Biol. Evol.">
        <title>Divergent and convergent evolution of fungal pathogenicity.</title>
        <authorList>
            <person name="Shang Y."/>
            <person name="Xiao G."/>
            <person name="Zheng P."/>
            <person name="Cen K."/>
            <person name="Zhan S."/>
            <person name="Wang C."/>
        </authorList>
    </citation>
    <scope>NUCLEOTIDE SEQUENCE [LARGE SCALE GENOMIC DNA]</scope>
    <source>
        <strain evidence="2 3">ARSEF 7405</strain>
    </source>
</reference>
<feature type="compositionally biased region" description="Polar residues" evidence="1">
    <location>
        <begin position="197"/>
        <end position="213"/>
    </location>
</feature>
<keyword evidence="3" id="KW-1185">Reference proteome</keyword>
<protein>
    <submittedName>
        <fullName evidence="2">Uncharacterized protein</fullName>
    </submittedName>
</protein>
<feature type="compositionally biased region" description="Polar residues" evidence="1">
    <location>
        <begin position="989"/>
        <end position="999"/>
    </location>
</feature>
<accession>A0A167XRV7</accession>
<feature type="region of interest" description="Disordered" evidence="1">
    <location>
        <begin position="182"/>
        <end position="573"/>
    </location>
</feature>
<feature type="compositionally biased region" description="Polar residues" evidence="1">
    <location>
        <begin position="1006"/>
        <end position="1016"/>
    </location>
</feature>
<sequence length="1016" mass="112716">MPASDARRLSDYMVQVVSLWKESLDLVRRIEDRVGPNSDVQSGFLGLTLWSLQKLDESLQISVKLVSDRYELGVKIFGATFADGDDTARSQFDDVFLNLQLKVIVPLRLARVDNIEFDCLSLLKHLEDIRGDALSALDALARRTQYFTSAEGPASNAPASSSTSTITTTTIPATTITQRPLTSKSSFAITKEVPTKEPQTPVTPQWVTNKNGASTSASGVGSPMSSVPSSMASTPWSSTFGPIEPPQQPLPPTPVSPNNKKLTYPRHYQLTRTRASSKVSLSQQSQSHLSQVSNISDFQEEQRKQKKDGFSSIMETVTPPPLLSPILTSGTFMLDSDNSDSDHEEVKAVPRLPPIDTGDLSLPKHYMQPTSPTSTRPSSRDTDTEANGHGHGSARPRRRPRPVGYVSPGGSSKLDLSRFMSREDTQPREADEARDQEADNGSYMNQVPRYRRPSMASSTTGTSNQYRRHPAKASNENIVPARGHSRHPSQSRARVRDSQGQWPSSVYRGQSQSHSRHPSEDHYTETDAYAPSMESRSRRVSRGPAAGLTPQDPFQSSSHAHSRSASRYPNGHLGTTWDDYRLTLPEDRPHDGVSDKFARRISGSSRIAPHDTSASPALPQGVQQTALPTHVTEDQQHFKPRTSSDYLTPPAELSRHTSHTSDLNNHSTLSEDIRLHTYMGAENGRRQSEFSDGLSSCNGSINDKHRAKFWRRGRRNDLSKIEKAFNLTKNDNLTVTTFATQDTIDNAFRSTGGTTTTAFAIAAAAAAAPPNSKGLYLPDKSNDFAGFCKGAWKLQTNQRKAFRIETRPSGMYSQVEYWRCTKCDFEGSVNNPENITLLSRSGMFHQSQPSSQPNAEPFTRTVPNNGKLRHHFDQTIYSHPCGVRYRWAFLAKSHVCKKGDRWKGIHAKEAYACIFCCIANKAIPPVFEDLDMFIRHIRRHDGNLAEGHVEQPSHEALQYTKTIIGRAAGYDEEFDLNIPPRVKKRDSKNSTPSLESPSMRSWVAGSRSTRSQTSHS</sequence>
<evidence type="ECO:0000313" key="3">
    <source>
        <dbReference type="Proteomes" id="UP000242877"/>
    </source>
</evidence>
<evidence type="ECO:0000256" key="1">
    <source>
        <dbReference type="SAM" id="MobiDB-lite"/>
    </source>
</evidence>
<gene>
    <name evidence="2" type="ORF">AAP_03925</name>
</gene>
<dbReference type="VEuPathDB" id="FungiDB:AAP_03925"/>
<feature type="compositionally biased region" description="Low complexity" evidence="1">
    <location>
        <begin position="556"/>
        <end position="567"/>
    </location>
</feature>
<feature type="compositionally biased region" description="Low complexity" evidence="1">
    <location>
        <begin position="402"/>
        <end position="412"/>
    </location>
</feature>
<feature type="compositionally biased region" description="Basic and acidic residues" evidence="1">
    <location>
        <begin position="378"/>
        <end position="388"/>
    </location>
</feature>